<evidence type="ECO:0000313" key="2">
    <source>
        <dbReference type="Proteomes" id="UP000694941"/>
    </source>
</evidence>
<feature type="compositionally biased region" description="Polar residues" evidence="1">
    <location>
        <begin position="202"/>
        <end position="225"/>
    </location>
</feature>
<gene>
    <name evidence="3" type="primary">LOC111087341</name>
</gene>
<proteinExistence type="predicted"/>
<dbReference type="GeneID" id="111087341"/>
<feature type="region of interest" description="Disordered" evidence="1">
    <location>
        <begin position="150"/>
        <end position="172"/>
    </location>
</feature>
<feature type="region of interest" description="Disordered" evidence="1">
    <location>
        <begin position="543"/>
        <end position="580"/>
    </location>
</feature>
<dbReference type="Proteomes" id="UP000694941">
    <property type="component" value="Unplaced"/>
</dbReference>
<feature type="compositionally biased region" description="Polar residues" evidence="1">
    <location>
        <begin position="560"/>
        <end position="571"/>
    </location>
</feature>
<evidence type="ECO:0000313" key="3">
    <source>
        <dbReference type="RefSeq" id="XP_022249352.1"/>
    </source>
</evidence>
<accession>A0ABM1T0E6</accession>
<sequence>MYYMYSTFEDVVATHLEPESRTVYCESDPSTSEVEDLSESCQVNFIPHPNNLLRFAQTFSLVDSRSDLRRDQLPSGSSVCNYSPKLAKFRTMNGTRRFPYGQLTCHHRSSSQSEISTNPLLETINALTYDVCDSDDYYDLSSVYQQRRLLGRHAEPPSSKPQTDPSVCDGDKDSIVGYAGSNSIDSGYKSHCPTPEVPENSIYGNETGKSSRNCHLDGTNRSLPNKGNEGTKPKILMGTKVMGKQCSRAKHCHQVSSRRHDSGFYDVNLDHLMYLRQSLLSAIKNCEISASHSSTVESSSDISNSTQQTSTNDIPISRERPAFITNYPEGSRSACCCKNSSQKPCAIPHCSCLFSEKRSKDESLQNIRTRPIRERDSKNSVLESAHDRFCSQGHTYPSHEDLMSINELSCSKYYSCTDTSKPSSSSSVSSSSMSSGSSAYHKTVRFNSDVHVVPLSDKVLDINIPQRRKKHSRSILKDTLCSNLRSKLIQSQDTHVTSPYTLEEEIDALLYGKAEYYDLESIDDFPCSYVAMIEDKYKYGNTTNKTHSKMSKDNKFDTLGNKSLRSSSDSNTESHRDVTVGRCKEKACGSSQKYFSKEEKSTGSSSDVRFTEVAKCMVEVIEDLQKQSIDAQRNIDTSSGSVGAPVTTSLTEKDRGVNKSKLLSSALLSSSGETNSEMYSTASDYHVYEEIMYDCITESPSIEHEVPPPLPARPSSLNVKEPNLALELNNTACKDDPELHGILKNSVNNYPKQRHNLYSIFSDRTDRRTISHSLEHEWKSSHACLKRTEKDEYGFDYSSAV</sequence>
<name>A0ABM1T0E6_LIMPO</name>
<dbReference type="RefSeq" id="XP_022249352.1">
    <property type="nucleotide sequence ID" value="XM_022393644.1"/>
</dbReference>
<reference evidence="3" key="1">
    <citation type="submission" date="2025-08" db="UniProtKB">
        <authorList>
            <consortium name="RefSeq"/>
        </authorList>
    </citation>
    <scope>IDENTIFICATION</scope>
    <source>
        <tissue evidence="3">Muscle</tissue>
    </source>
</reference>
<evidence type="ECO:0000256" key="1">
    <source>
        <dbReference type="SAM" id="MobiDB-lite"/>
    </source>
</evidence>
<protein>
    <submittedName>
        <fullName evidence="3">Uncharacterized protein LOC111087341</fullName>
    </submittedName>
</protein>
<keyword evidence="2" id="KW-1185">Reference proteome</keyword>
<organism evidence="2 3">
    <name type="scientific">Limulus polyphemus</name>
    <name type="common">Atlantic horseshoe crab</name>
    <dbReference type="NCBI Taxonomy" id="6850"/>
    <lineage>
        <taxon>Eukaryota</taxon>
        <taxon>Metazoa</taxon>
        <taxon>Ecdysozoa</taxon>
        <taxon>Arthropoda</taxon>
        <taxon>Chelicerata</taxon>
        <taxon>Merostomata</taxon>
        <taxon>Xiphosura</taxon>
        <taxon>Limulidae</taxon>
        <taxon>Limulus</taxon>
    </lineage>
</organism>
<feature type="region of interest" description="Disordered" evidence="1">
    <location>
        <begin position="199"/>
        <end position="234"/>
    </location>
</feature>